<reference evidence="1" key="1">
    <citation type="submission" date="2023-08" db="EMBL/GenBank/DDBJ databases">
        <authorList>
            <person name="Chen Y."/>
            <person name="Shah S."/>
            <person name="Dougan E. K."/>
            <person name="Thang M."/>
            <person name="Chan C."/>
        </authorList>
    </citation>
    <scope>NUCLEOTIDE SEQUENCE</scope>
</reference>
<name>A0AA36J0I2_9DINO</name>
<proteinExistence type="predicted"/>
<dbReference type="Proteomes" id="UP001178507">
    <property type="component" value="Unassembled WGS sequence"/>
</dbReference>
<sequence>MTMASDGLNHQGGIAFIIDASTLEMITNYGQTSGHSFANSLLKSNEAGFYIGMDLGDNYPRGVNLWELKAAEKQKKSKLVYKFKTRHGTNPTSPAGTAYDEYTEISTSEKKFYKWSNDNYCYTELAHPGIHEIGNESIIIFFAGENPPLDNSQTGEVMNAARNVGWVKISRDLSSDTVLSPGEVETGGFYTFGGGWSEQTNQGISFLTSYT</sequence>
<organism evidence="1 2">
    <name type="scientific">Effrenium voratum</name>
    <dbReference type="NCBI Taxonomy" id="2562239"/>
    <lineage>
        <taxon>Eukaryota</taxon>
        <taxon>Sar</taxon>
        <taxon>Alveolata</taxon>
        <taxon>Dinophyceae</taxon>
        <taxon>Suessiales</taxon>
        <taxon>Symbiodiniaceae</taxon>
        <taxon>Effrenium</taxon>
    </lineage>
</organism>
<gene>
    <name evidence="1" type="ORF">EVOR1521_LOCUS21027</name>
</gene>
<feature type="non-terminal residue" evidence="1">
    <location>
        <position position="211"/>
    </location>
</feature>
<accession>A0AA36J0I2</accession>
<keyword evidence="2" id="KW-1185">Reference proteome</keyword>
<dbReference type="AlphaFoldDB" id="A0AA36J0I2"/>
<evidence type="ECO:0000313" key="1">
    <source>
        <dbReference type="EMBL" id="CAJ1396899.1"/>
    </source>
</evidence>
<comment type="caution">
    <text evidence="1">The sequence shown here is derived from an EMBL/GenBank/DDBJ whole genome shotgun (WGS) entry which is preliminary data.</text>
</comment>
<protein>
    <submittedName>
        <fullName evidence="1">Uncharacterized protein</fullName>
    </submittedName>
</protein>
<dbReference type="EMBL" id="CAUJNA010003246">
    <property type="protein sequence ID" value="CAJ1396899.1"/>
    <property type="molecule type" value="Genomic_DNA"/>
</dbReference>
<evidence type="ECO:0000313" key="2">
    <source>
        <dbReference type="Proteomes" id="UP001178507"/>
    </source>
</evidence>